<dbReference type="InterPro" id="IPR022796">
    <property type="entry name" value="Chloroa_b-bind"/>
</dbReference>
<proteinExistence type="inferred from homology"/>
<dbReference type="Pfam" id="PF00504">
    <property type="entry name" value="Chloroa_b-bind"/>
    <property type="match status" value="3"/>
</dbReference>
<evidence type="ECO:0000256" key="4">
    <source>
        <dbReference type="ARBA" id="ARBA00022640"/>
    </source>
</evidence>
<dbReference type="InterPro" id="IPR027417">
    <property type="entry name" value="P-loop_NTPase"/>
</dbReference>
<dbReference type="AlphaFoldDB" id="A0A813JXM7"/>
<dbReference type="InterPro" id="IPR004147">
    <property type="entry name" value="ABC1_dom"/>
</dbReference>
<feature type="region of interest" description="Disordered" evidence="5">
    <location>
        <begin position="471"/>
        <end position="533"/>
    </location>
</feature>
<evidence type="ECO:0000256" key="5">
    <source>
        <dbReference type="SAM" id="MobiDB-lite"/>
    </source>
</evidence>
<evidence type="ECO:0000256" key="2">
    <source>
        <dbReference type="ARBA" id="ARBA00009670"/>
    </source>
</evidence>
<dbReference type="SUPFAM" id="SSF103511">
    <property type="entry name" value="Chlorophyll a-b binding protein"/>
    <property type="match status" value="3"/>
</dbReference>
<dbReference type="InterPro" id="IPR050154">
    <property type="entry name" value="UbiB_kinase"/>
</dbReference>
<evidence type="ECO:0000259" key="7">
    <source>
        <dbReference type="Pfam" id="PF03109"/>
    </source>
</evidence>
<evidence type="ECO:0000259" key="6">
    <source>
        <dbReference type="Pfam" id="PF02374"/>
    </source>
</evidence>
<dbReference type="Gene3D" id="1.10.3460.10">
    <property type="entry name" value="Chlorophyll a/b binding protein domain"/>
    <property type="match status" value="3"/>
</dbReference>
<comment type="caution">
    <text evidence="8">The sequence shown here is derived from an EMBL/GenBank/DDBJ whole genome shotgun (WGS) entry which is preliminary data.</text>
</comment>
<comment type="subcellular location">
    <subcellularLocation>
        <location evidence="1">Plastid</location>
        <location evidence="1">Chloroplast</location>
    </subcellularLocation>
</comment>
<dbReference type="Pfam" id="PF02374">
    <property type="entry name" value="ArsA_ATPase"/>
    <property type="match status" value="1"/>
</dbReference>
<evidence type="ECO:0000256" key="1">
    <source>
        <dbReference type="ARBA" id="ARBA00004229"/>
    </source>
</evidence>
<feature type="non-terminal residue" evidence="8">
    <location>
        <position position="1"/>
    </location>
</feature>
<dbReference type="Gene3D" id="3.40.50.300">
    <property type="entry name" value="P-loop containing nucleotide triphosphate hydrolases"/>
    <property type="match status" value="1"/>
</dbReference>
<keyword evidence="3" id="KW-0150">Chloroplast</keyword>
<dbReference type="GO" id="GO:0009507">
    <property type="term" value="C:chloroplast"/>
    <property type="evidence" value="ECO:0007669"/>
    <property type="project" value="UniProtKB-SubCell"/>
</dbReference>
<comment type="similarity">
    <text evidence="2">Belongs to the protein kinase superfamily. ADCK protein kinase family.</text>
</comment>
<evidence type="ECO:0000256" key="3">
    <source>
        <dbReference type="ARBA" id="ARBA00022528"/>
    </source>
</evidence>
<dbReference type="InterPro" id="IPR025723">
    <property type="entry name" value="ArsA/GET3_ATPase-like"/>
</dbReference>
<feature type="domain" description="ArsA/GET3 Anion-transporting ATPase-like" evidence="6">
    <location>
        <begin position="554"/>
        <end position="629"/>
    </location>
</feature>
<reference evidence="8" key="1">
    <citation type="submission" date="2021-02" db="EMBL/GenBank/DDBJ databases">
        <authorList>
            <person name="Dougan E. K."/>
            <person name="Rhodes N."/>
            <person name="Thang M."/>
            <person name="Chan C."/>
        </authorList>
    </citation>
    <scope>NUCLEOTIDE SEQUENCE</scope>
</reference>
<dbReference type="PANTHER" id="PTHR10566">
    <property type="entry name" value="CHAPERONE-ACTIVITY OF BC1 COMPLEX CABC1 -RELATED"/>
    <property type="match status" value="1"/>
</dbReference>
<keyword evidence="4" id="KW-0934">Plastid</keyword>
<dbReference type="Proteomes" id="UP000626109">
    <property type="component" value="Unassembled WGS sequence"/>
</dbReference>
<name>A0A813JXM7_POLGL</name>
<dbReference type="Pfam" id="PF03109">
    <property type="entry name" value="ABC1"/>
    <property type="match status" value="1"/>
</dbReference>
<feature type="domain" description="ABC1 atypical kinase-like" evidence="7">
    <location>
        <begin position="866"/>
        <end position="964"/>
    </location>
</feature>
<feature type="compositionally biased region" description="Low complexity" evidence="5">
    <location>
        <begin position="522"/>
        <end position="532"/>
    </location>
</feature>
<dbReference type="PANTHER" id="PTHR10566:SF123">
    <property type="entry name" value="PROTEIN KINASE SUPERFAMILY PROTEIN"/>
    <property type="match status" value="1"/>
</dbReference>
<dbReference type="EMBL" id="CAJNNW010026436">
    <property type="protein sequence ID" value="CAE8685335.1"/>
    <property type="molecule type" value="Genomic_DNA"/>
</dbReference>
<feature type="region of interest" description="Disordered" evidence="5">
    <location>
        <begin position="1"/>
        <end position="20"/>
    </location>
</feature>
<evidence type="ECO:0000313" key="9">
    <source>
        <dbReference type="Proteomes" id="UP000626109"/>
    </source>
</evidence>
<organism evidence="8 9">
    <name type="scientific">Polarella glacialis</name>
    <name type="common">Dinoflagellate</name>
    <dbReference type="NCBI Taxonomy" id="89957"/>
    <lineage>
        <taxon>Eukaryota</taxon>
        <taxon>Sar</taxon>
        <taxon>Alveolata</taxon>
        <taxon>Dinophyceae</taxon>
        <taxon>Suessiales</taxon>
        <taxon>Suessiaceae</taxon>
        <taxon>Polarella</taxon>
    </lineage>
</organism>
<protein>
    <submittedName>
        <fullName evidence="8">Uncharacterized protein</fullName>
    </submittedName>
</protein>
<evidence type="ECO:0000313" key="8">
    <source>
        <dbReference type="EMBL" id="CAE8685335.1"/>
    </source>
</evidence>
<gene>
    <name evidence="8" type="ORF">PGLA2088_LOCUS24419</name>
</gene>
<dbReference type="SUPFAM" id="SSF52540">
    <property type="entry name" value="P-loop containing nucleoside triphosphate hydrolases"/>
    <property type="match status" value="1"/>
</dbReference>
<accession>A0A813JXM7</accession>
<sequence>MVSTAKVPEQNLRAPGRPSRLSTEVLAQPKVALSGPDVSPHQMAVQEIIEHNKRQELDRKQGGEGPCHLRYQGAGLCACLDLAAVTTAPGNYGFAALFILSGVAELAIWKQDDKKEPGNFGDPLGLGQCNEDMRGKELNNGRMAMIAALGIVAADIFTGKDGMQQLGLGATRERTSRVALRATAEKVEVFQPAKQMGARAPLGFFDPVGFTKEGDESGFRNLRAAEIKHGRVAMMAAVGAVAQHYIQFPGFEGVPADLAAVTTAPGSYGFAALFILSGVAELAIWKQDDKKEPGNFGDPLGLGQYNEDMRGKELNNGRMAMIAALGIVAADIFTGKDGMQQLGLGATRERTSRVALRATAEKVEVFQPAKQMGATAPLGFFDPVGFTKEGDESGFRNLRAAEIKHGRVAMMAAVGAVAQHYIQFPGFEGVPADLAAVTTAPGSYGFAALFILSGVAELAIWKQDDKKEPGNFGDPLIACRSQRSNGRNQPDDLSRRSGALGKQSRQHCPLGSRLGQADRHQPPAAGPAEPAGSALQSKSGFVGVIKVCQWQDFVDLFDTLPPGSDEVVALTDVLQEVKKEKFDRIIIDTAPTGHALRLLSYPDFLERLADRVARLRDKIRSFQFRMIELTSLFTDPERVTIPTTLAMEESKRLLKELEEQDVRVVGLVIANRILDVQKEGAQRLLSSQAAAPAASSQPSYYFASQAAAMGTLEQMAERQKLALTKELLESKDFEELLRGGFSKDKLMDFFSQRPLLLARRVVEVGGVLWNAQQVWKNPDLEATRGEVLRKGLVQLGPVFVKVGQTLAQRADIVGAEFARELKSLQMDASPFSNEYAHRVILEDLDHRGPLAPDLCPEGCDPSLPPLFASISRLPVAAASLGQVYQARTHEGLLLAVKVQRPGVARSVALDWACLYLGTGIYRAIRASFNDFTVLADQIATGVFLELDYHHEGNNIEEFVELHRWLGFVAAP</sequence>